<dbReference type="AlphaFoldDB" id="A0A816JVM8"/>
<reference evidence="1" key="1">
    <citation type="submission" date="2021-01" db="EMBL/GenBank/DDBJ databases">
        <authorList>
            <consortium name="Genoscope - CEA"/>
            <person name="William W."/>
        </authorList>
    </citation>
    <scope>NUCLEOTIDE SEQUENCE</scope>
</reference>
<name>A0A816JVM8_BRANA</name>
<proteinExistence type="predicted"/>
<organism evidence="1">
    <name type="scientific">Brassica napus</name>
    <name type="common">Rape</name>
    <dbReference type="NCBI Taxonomy" id="3708"/>
    <lineage>
        <taxon>Eukaryota</taxon>
        <taxon>Viridiplantae</taxon>
        <taxon>Streptophyta</taxon>
        <taxon>Embryophyta</taxon>
        <taxon>Tracheophyta</taxon>
        <taxon>Spermatophyta</taxon>
        <taxon>Magnoliopsida</taxon>
        <taxon>eudicotyledons</taxon>
        <taxon>Gunneridae</taxon>
        <taxon>Pentapetalae</taxon>
        <taxon>rosids</taxon>
        <taxon>malvids</taxon>
        <taxon>Brassicales</taxon>
        <taxon>Brassicaceae</taxon>
        <taxon>Brassiceae</taxon>
        <taxon>Brassica</taxon>
    </lineage>
</organism>
<dbReference type="Proteomes" id="UP001295469">
    <property type="component" value="Chromosome C02"/>
</dbReference>
<gene>
    <name evidence="1" type="ORF">DARMORV10_C02P10790.1</name>
</gene>
<sequence length="36" mass="4329">MILSNHLLLQFLQFLGYNVIVYTNNNPGMIFVYFYK</sequence>
<dbReference type="EMBL" id="HG994366">
    <property type="protein sequence ID" value="CAF1889324.1"/>
    <property type="molecule type" value="Genomic_DNA"/>
</dbReference>
<protein>
    <submittedName>
        <fullName evidence="1">(rape) hypothetical protein</fullName>
    </submittedName>
</protein>
<evidence type="ECO:0000313" key="1">
    <source>
        <dbReference type="EMBL" id="CAF1889324.1"/>
    </source>
</evidence>
<accession>A0A816JVM8</accession>